<dbReference type="Pfam" id="PF13311">
    <property type="entry name" value="DUF4080"/>
    <property type="match status" value="1"/>
</dbReference>
<dbReference type="PROSITE" id="PS51332">
    <property type="entry name" value="B12_BINDING"/>
    <property type="match status" value="1"/>
</dbReference>
<dbReference type="SFLD" id="SFLDG01082">
    <property type="entry name" value="B12-binding_domain_containing"/>
    <property type="match status" value="1"/>
</dbReference>
<dbReference type="GO" id="GO:0005840">
    <property type="term" value="C:ribosome"/>
    <property type="evidence" value="ECO:0007669"/>
    <property type="project" value="UniProtKB-KW"/>
</dbReference>
<dbReference type="InterPro" id="IPR051198">
    <property type="entry name" value="BchE-like"/>
</dbReference>
<keyword evidence="5" id="KW-0411">Iron-sulfur</keyword>
<dbReference type="Gene3D" id="3.40.50.280">
    <property type="entry name" value="Cobalamin-binding domain"/>
    <property type="match status" value="1"/>
</dbReference>
<dbReference type="GO" id="GO:0046872">
    <property type="term" value="F:metal ion binding"/>
    <property type="evidence" value="ECO:0007669"/>
    <property type="project" value="UniProtKB-KW"/>
</dbReference>
<keyword evidence="8" id="KW-0689">Ribosomal protein</keyword>
<evidence type="ECO:0000259" key="6">
    <source>
        <dbReference type="PROSITE" id="PS51332"/>
    </source>
</evidence>
<dbReference type="InterPro" id="IPR023404">
    <property type="entry name" value="rSAM_horseshoe"/>
</dbReference>
<gene>
    <name evidence="8" type="primary">rimO_12</name>
    <name evidence="8" type="ORF">SDC9_31213</name>
</gene>
<organism evidence="8">
    <name type="scientific">bioreactor metagenome</name>
    <dbReference type="NCBI Taxonomy" id="1076179"/>
    <lineage>
        <taxon>unclassified sequences</taxon>
        <taxon>metagenomes</taxon>
        <taxon>ecological metagenomes</taxon>
    </lineage>
</organism>
<keyword evidence="8" id="KW-0808">Transferase</keyword>
<dbReference type="EC" id="2.8.4.4" evidence="8"/>
<dbReference type="GO" id="GO:0103039">
    <property type="term" value="F:protein methylthiotransferase activity"/>
    <property type="evidence" value="ECO:0007669"/>
    <property type="project" value="UniProtKB-EC"/>
</dbReference>
<dbReference type="GO" id="GO:0005829">
    <property type="term" value="C:cytosol"/>
    <property type="evidence" value="ECO:0007669"/>
    <property type="project" value="TreeGrafter"/>
</dbReference>
<dbReference type="CDD" id="cd01335">
    <property type="entry name" value="Radical_SAM"/>
    <property type="match status" value="1"/>
</dbReference>
<dbReference type="InterPro" id="IPR025288">
    <property type="entry name" value="DUF4080"/>
</dbReference>
<evidence type="ECO:0000256" key="3">
    <source>
        <dbReference type="ARBA" id="ARBA00022723"/>
    </source>
</evidence>
<feature type="domain" description="Radical SAM core" evidence="7">
    <location>
        <begin position="174"/>
        <end position="403"/>
    </location>
</feature>
<keyword evidence="2" id="KW-0949">S-adenosyl-L-methionine</keyword>
<dbReference type="PROSITE" id="PS51918">
    <property type="entry name" value="RADICAL_SAM"/>
    <property type="match status" value="1"/>
</dbReference>
<reference evidence="8" key="1">
    <citation type="submission" date="2019-08" db="EMBL/GenBank/DDBJ databases">
        <authorList>
            <person name="Kucharzyk K."/>
            <person name="Murdoch R.W."/>
            <person name="Higgins S."/>
            <person name="Loffler F."/>
        </authorList>
    </citation>
    <scope>NUCLEOTIDE SEQUENCE</scope>
</reference>
<protein>
    <submittedName>
        <fullName evidence="8">Ribosomal protein S12 methylthiotransferase RimO</fullName>
        <ecNumber evidence="8">2.8.4.4</ecNumber>
    </submittedName>
</protein>
<dbReference type="InterPro" id="IPR007197">
    <property type="entry name" value="rSAM"/>
</dbReference>
<dbReference type="AlphaFoldDB" id="A0A644V2I6"/>
<evidence type="ECO:0000313" key="8">
    <source>
        <dbReference type="EMBL" id="MPL85245.1"/>
    </source>
</evidence>
<dbReference type="EMBL" id="VSSQ01000202">
    <property type="protein sequence ID" value="MPL85245.1"/>
    <property type="molecule type" value="Genomic_DNA"/>
</dbReference>
<evidence type="ECO:0000256" key="1">
    <source>
        <dbReference type="ARBA" id="ARBA00001966"/>
    </source>
</evidence>
<dbReference type="SFLD" id="SFLDS00029">
    <property type="entry name" value="Radical_SAM"/>
    <property type="match status" value="1"/>
</dbReference>
<keyword evidence="8" id="KW-0687">Ribonucleoprotein</keyword>
<accession>A0A644V2I6</accession>
<evidence type="ECO:0000259" key="7">
    <source>
        <dbReference type="PROSITE" id="PS51918"/>
    </source>
</evidence>
<comment type="cofactor">
    <cofactor evidence="1">
        <name>[4Fe-4S] cluster</name>
        <dbReference type="ChEBI" id="CHEBI:49883"/>
    </cofactor>
</comment>
<sequence>MRFIWLDINSSYSHSSLAIPSLDAQLESSIRDKAFWDVVSGTLSANYYEIINKVITRKPDVIFSTFWLFNSHYNLTVLKKLKALIPEVRIIIGGPEFLGDNYHFLLNNPEIEAVVRGDGEILYPKLVNSIINNIPVYKLEGVCTFFEDNYYDNKRAFTDSVSHLKIPEESIYFNYSKPFVQIETSRGCFNTCNFCVSGLKERVTYIDYNSLKGRLDNLKKRGVRHIRILDRTFNAHSQHACELLTIMKQYEGSLSFHIEVHPAFLSDSLKSLLKTIPAGLIHAEVGIQSLNDNVLKTSGRKGSSMRSIEGLRFLKSLGTIEIHTDLIIGLPGYNLNELFNDYKFLVKMDVDEIQVELLKLLPGTEFRINYKKYGLKFSPVPPYEILESDVMTFDQTRKAMTLSRFSDLWYNNSEWKYLISLLINNQSEFLDNFIEYISKIDISNISSEKCGLILYNFIKKFLPEYIKDISNLWLKNGYSLNKEPGKIANRFERYYTGIYFPFEKSNFEDYSYYYIDKQNYTYWYSFNKSSKRLKHYISLSKSLNMITESKIFD</sequence>
<dbReference type="SMART" id="SM00729">
    <property type="entry name" value="Elp3"/>
    <property type="match status" value="1"/>
</dbReference>
<dbReference type="InterPro" id="IPR006158">
    <property type="entry name" value="Cobalamin-bd"/>
</dbReference>
<dbReference type="Gene3D" id="3.80.30.20">
    <property type="entry name" value="tm_1862 like domain"/>
    <property type="match status" value="1"/>
</dbReference>
<evidence type="ECO:0000256" key="2">
    <source>
        <dbReference type="ARBA" id="ARBA00022691"/>
    </source>
</evidence>
<evidence type="ECO:0000256" key="5">
    <source>
        <dbReference type="ARBA" id="ARBA00023014"/>
    </source>
</evidence>
<keyword evidence="3" id="KW-0479">Metal-binding</keyword>
<dbReference type="SUPFAM" id="SSF102114">
    <property type="entry name" value="Radical SAM enzymes"/>
    <property type="match status" value="1"/>
</dbReference>
<dbReference type="InterPro" id="IPR058240">
    <property type="entry name" value="rSAM_sf"/>
</dbReference>
<proteinExistence type="predicted"/>
<name>A0A644V2I6_9ZZZZ</name>
<feature type="domain" description="B12-binding" evidence="6">
    <location>
        <begin position="1"/>
        <end position="137"/>
    </location>
</feature>
<dbReference type="PANTHER" id="PTHR43409:SF16">
    <property type="entry name" value="SLR0320 PROTEIN"/>
    <property type="match status" value="1"/>
</dbReference>
<dbReference type="PANTHER" id="PTHR43409">
    <property type="entry name" value="ANAEROBIC MAGNESIUM-PROTOPORPHYRIN IX MONOMETHYL ESTER CYCLASE-RELATED"/>
    <property type="match status" value="1"/>
</dbReference>
<dbReference type="InterPro" id="IPR006638">
    <property type="entry name" value="Elp3/MiaA/NifB-like_rSAM"/>
</dbReference>
<comment type="caution">
    <text evidence="8">The sequence shown here is derived from an EMBL/GenBank/DDBJ whole genome shotgun (WGS) entry which is preliminary data.</text>
</comment>
<evidence type="ECO:0000256" key="4">
    <source>
        <dbReference type="ARBA" id="ARBA00023004"/>
    </source>
</evidence>
<dbReference type="GO" id="GO:0051536">
    <property type="term" value="F:iron-sulfur cluster binding"/>
    <property type="evidence" value="ECO:0007669"/>
    <property type="project" value="UniProtKB-KW"/>
</dbReference>
<dbReference type="SUPFAM" id="SSF52242">
    <property type="entry name" value="Cobalamin (vitamin B12)-binding domain"/>
    <property type="match status" value="1"/>
</dbReference>
<keyword evidence="4" id="KW-0408">Iron</keyword>
<dbReference type="InterPro" id="IPR036724">
    <property type="entry name" value="Cobalamin-bd_sf"/>
</dbReference>
<dbReference type="Pfam" id="PF04055">
    <property type="entry name" value="Radical_SAM"/>
    <property type="match status" value="1"/>
</dbReference>
<dbReference type="GO" id="GO:0031419">
    <property type="term" value="F:cobalamin binding"/>
    <property type="evidence" value="ECO:0007669"/>
    <property type="project" value="InterPro"/>
</dbReference>